<dbReference type="RefSeq" id="YP_009097610.1">
    <property type="nucleotide sequence ID" value="NC_025414.1"/>
</dbReference>
<dbReference type="Proteomes" id="UP000201263">
    <property type="component" value="Segment"/>
</dbReference>
<evidence type="ECO:0000313" key="1">
    <source>
        <dbReference type="EMBL" id="AIK67944.1"/>
    </source>
</evidence>
<organism evidence="1 2">
    <name type="scientific">Citrobacter phage Miller</name>
    <dbReference type="NCBI Taxonomy" id="1527524"/>
    <lineage>
        <taxon>Viruses</taxon>
        <taxon>Duplodnaviria</taxon>
        <taxon>Heunggongvirae</taxon>
        <taxon>Uroviricota</taxon>
        <taxon>Caudoviricetes</taxon>
        <taxon>Pantevenvirales</taxon>
        <taxon>Straboviridae</taxon>
        <taxon>Pseudotevenvirus</taxon>
        <taxon>Pseudotevenvirus miller</taxon>
    </lineage>
</organism>
<dbReference type="GeneID" id="22113480"/>
<protein>
    <submittedName>
        <fullName evidence="1">Uncharacterized protein</fullName>
    </submittedName>
</protein>
<name>A0A076YMF1_9CAUD</name>
<dbReference type="EMBL" id="KM236237">
    <property type="protein sequence ID" value="AIK67944.1"/>
    <property type="molecule type" value="Genomic_DNA"/>
</dbReference>
<sequence length="147" mass="17544">MMLVYRIELNVSVIRENNPKRVIWERNVGPYVTRVFNKTTLKWLENFYINPRPCISIDDSRHPAPWEDLRLTRNLECRDGFNGLNFGFASLPKLSKWFDKYERERLHNCGFVCMVYEVDKLYAGKTQCVFDLQRANLVNMLSLKEIY</sequence>
<evidence type="ECO:0000313" key="2">
    <source>
        <dbReference type="Proteomes" id="UP000201263"/>
    </source>
</evidence>
<accession>A0A076YMF1</accession>
<keyword evidence="2" id="KW-1185">Reference proteome</keyword>
<dbReference type="KEGG" id="vg:22113480"/>
<gene>
    <name evidence="1" type="ORF">CPTMiller_008</name>
</gene>
<reference evidence="1 2" key="1">
    <citation type="submission" date="2014-07" db="EMBL/GenBank/DDBJ databases">
        <title>Complete Genome of Citrobacter freundii Myophage Miller.</title>
        <authorList>
            <person name="Hwang K."/>
            <person name="Luna A.J."/>
            <person name="Hernandez A.C."/>
            <person name="Everett G.F.K."/>
        </authorList>
    </citation>
    <scope>NUCLEOTIDE SEQUENCE [LARGE SCALE GENOMIC DNA]</scope>
</reference>
<proteinExistence type="predicted"/>